<accession>K7A3P2</accession>
<evidence type="ECO:0000313" key="3">
    <source>
        <dbReference type="Proteomes" id="UP000006251"/>
    </source>
</evidence>
<dbReference type="RefSeq" id="WP_006013886.1">
    <property type="nucleotide sequence ID" value="NZ_BAEQ01000052.1"/>
</dbReference>
<proteinExistence type="predicted"/>
<keyword evidence="1" id="KW-0812">Transmembrane</keyword>
<sequence>MNSVYKLYLAIGFLGAISFYIFSQGDTNIEKDTLSENKIIESTQGLEPQKTLYFLIKCKITTYVMITKE</sequence>
<dbReference type="EMBL" id="BAEQ01000052">
    <property type="protein sequence ID" value="GAC30115.1"/>
    <property type="molecule type" value="Genomic_DNA"/>
</dbReference>
<keyword evidence="1" id="KW-1133">Transmembrane helix</keyword>
<comment type="caution">
    <text evidence="2">The sequence shown here is derived from an EMBL/GenBank/DDBJ whole genome shotgun (WGS) entry which is preliminary data.</text>
</comment>
<organism evidence="2 3">
    <name type="scientific">Brumicola pallidula DSM 14239 = ACAM 615</name>
    <dbReference type="NCBI Taxonomy" id="1121922"/>
    <lineage>
        <taxon>Bacteria</taxon>
        <taxon>Pseudomonadati</taxon>
        <taxon>Pseudomonadota</taxon>
        <taxon>Gammaproteobacteria</taxon>
        <taxon>Alteromonadales</taxon>
        <taxon>Alteromonadaceae</taxon>
        <taxon>Brumicola</taxon>
    </lineage>
</organism>
<evidence type="ECO:0000256" key="1">
    <source>
        <dbReference type="SAM" id="Phobius"/>
    </source>
</evidence>
<dbReference type="Proteomes" id="UP000006251">
    <property type="component" value="Unassembled WGS sequence"/>
</dbReference>
<reference evidence="3" key="1">
    <citation type="journal article" date="2014" name="Environ. Microbiol.">
        <title>Comparative genomics of the marine bacterial genus Glaciecola reveals the high degree of genomic diversity and genomic characteristic for cold adaptation.</title>
        <authorList>
            <person name="Qin Q.L."/>
            <person name="Xie B.B."/>
            <person name="Yu Y."/>
            <person name="Shu Y.L."/>
            <person name="Rong J.C."/>
            <person name="Zhang Y.J."/>
            <person name="Zhao D.L."/>
            <person name="Chen X.L."/>
            <person name="Zhang X.Y."/>
            <person name="Chen B."/>
            <person name="Zhou B.C."/>
            <person name="Zhang Y.Z."/>
        </authorList>
    </citation>
    <scope>NUCLEOTIDE SEQUENCE [LARGE SCALE GENOMIC DNA]</scope>
    <source>
        <strain evidence="3">ACAM 615</strain>
    </source>
</reference>
<dbReference type="AlphaFoldDB" id="K7A3P2"/>
<name>K7A3P2_9ALTE</name>
<protein>
    <submittedName>
        <fullName evidence="2">Uncharacterized protein</fullName>
    </submittedName>
</protein>
<evidence type="ECO:0000313" key="2">
    <source>
        <dbReference type="EMBL" id="GAC30115.1"/>
    </source>
</evidence>
<keyword evidence="3" id="KW-1185">Reference proteome</keyword>
<gene>
    <name evidence="2" type="ORF">GPAL_3264</name>
</gene>
<keyword evidence="1" id="KW-0472">Membrane</keyword>
<feature type="transmembrane region" description="Helical" evidence="1">
    <location>
        <begin position="7"/>
        <end position="23"/>
    </location>
</feature>